<name>J3N3Y6_ORYBR</name>
<dbReference type="AlphaFoldDB" id="J3N3Y6"/>
<accession>J3N3Y6</accession>
<feature type="compositionally biased region" description="Basic and acidic residues" evidence="1">
    <location>
        <begin position="12"/>
        <end position="25"/>
    </location>
</feature>
<evidence type="ECO:0000256" key="1">
    <source>
        <dbReference type="SAM" id="MobiDB-lite"/>
    </source>
</evidence>
<dbReference type="Proteomes" id="UP000006038">
    <property type="component" value="Chromosome 10"/>
</dbReference>
<proteinExistence type="predicted"/>
<sequence>GGGGGGDLSKSSAEEGRGEEGRGKEDELELGIWNYYWDQCGGRCLLVLLQGETRDASKLVMVFVLIPL</sequence>
<dbReference type="Gramene" id="OB10G22340.1">
    <property type="protein sequence ID" value="OB10G22340.1"/>
    <property type="gene ID" value="OB10G22340"/>
</dbReference>
<dbReference type="HOGENOM" id="CLU_2801560_0_0_1"/>
<dbReference type="EnsemblPlants" id="OB10G22340.1">
    <property type="protein sequence ID" value="OB10G22340.1"/>
    <property type="gene ID" value="OB10G22340"/>
</dbReference>
<reference evidence="2" key="1">
    <citation type="journal article" date="2013" name="Nat. Commun.">
        <title>Whole-genome sequencing of Oryza brachyantha reveals mechanisms underlying Oryza genome evolution.</title>
        <authorList>
            <person name="Chen J."/>
            <person name="Huang Q."/>
            <person name="Gao D."/>
            <person name="Wang J."/>
            <person name="Lang Y."/>
            <person name="Liu T."/>
            <person name="Li B."/>
            <person name="Bai Z."/>
            <person name="Luis Goicoechea J."/>
            <person name="Liang C."/>
            <person name="Chen C."/>
            <person name="Zhang W."/>
            <person name="Sun S."/>
            <person name="Liao Y."/>
            <person name="Zhang X."/>
            <person name="Yang L."/>
            <person name="Song C."/>
            <person name="Wang M."/>
            <person name="Shi J."/>
            <person name="Liu G."/>
            <person name="Liu J."/>
            <person name="Zhou H."/>
            <person name="Zhou W."/>
            <person name="Yu Q."/>
            <person name="An N."/>
            <person name="Chen Y."/>
            <person name="Cai Q."/>
            <person name="Wang B."/>
            <person name="Liu B."/>
            <person name="Min J."/>
            <person name="Huang Y."/>
            <person name="Wu H."/>
            <person name="Li Z."/>
            <person name="Zhang Y."/>
            <person name="Yin Y."/>
            <person name="Song W."/>
            <person name="Jiang J."/>
            <person name="Jackson S.A."/>
            <person name="Wing R.A."/>
            <person name="Wang J."/>
            <person name="Chen M."/>
        </authorList>
    </citation>
    <scope>NUCLEOTIDE SEQUENCE [LARGE SCALE GENOMIC DNA]</scope>
    <source>
        <strain evidence="2">cv. IRGC 101232</strain>
    </source>
</reference>
<reference evidence="2" key="2">
    <citation type="submission" date="2013-04" db="UniProtKB">
        <authorList>
            <consortium name="EnsemblPlants"/>
        </authorList>
    </citation>
    <scope>IDENTIFICATION</scope>
</reference>
<protein>
    <submittedName>
        <fullName evidence="2">Uncharacterized protein</fullName>
    </submittedName>
</protein>
<evidence type="ECO:0000313" key="3">
    <source>
        <dbReference type="Proteomes" id="UP000006038"/>
    </source>
</evidence>
<keyword evidence="3" id="KW-1185">Reference proteome</keyword>
<feature type="region of interest" description="Disordered" evidence="1">
    <location>
        <begin position="1"/>
        <end position="25"/>
    </location>
</feature>
<organism evidence="2">
    <name type="scientific">Oryza brachyantha</name>
    <name type="common">malo sina</name>
    <dbReference type="NCBI Taxonomy" id="4533"/>
    <lineage>
        <taxon>Eukaryota</taxon>
        <taxon>Viridiplantae</taxon>
        <taxon>Streptophyta</taxon>
        <taxon>Embryophyta</taxon>
        <taxon>Tracheophyta</taxon>
        <taxon>Spermatophyta</taxon>
        <taxon>Magnoliopsida</taxon>
        <taxon>Liliopsida</taxon>
        <taxon>Poales</taxon>
        <taxon>Poaceae</taxon>
        <taxon>BOP clade</taxon>
        <taxon>Oryzoideae</taxon>
        <taxon>Oryzeae</taxon>
        <taxon>Oryzinae</taxon>
        <taxon>Oryza</taxon>
    </lineage>
</organism>
<evidence type="ECO:0000313" key="2">
    <source>
        <dbReference type="EnsemblPlants" id="OB10G22340.1"/>
    </source>
</evidence>